<evidence type="ECO:0000256" key="6">
    <source>
        <dbReference type="ARBA" id="ARBA00023229"/>
    </source>
</evidence>
<evidence type="ECO:0000313" key="9">
    <source>
        <dbReference type="Proteomes" id="UP000565262"/>
    </source>
</evidence>
<dbReference type="InterPro" id="IPR034683">
    <property type="entry name" value="IspD/TarI"/>
</dbReference>
<dbReference type="EMBL" id="JACJFM010000001">
    <property type="protein sequence ID" value="MBB1485023.1"/>
    <property type="molecule type" value="Genomic_DNA"/>
</dbReference>
<sequence>MNNRIWFIVPAAGTGSRMQADRPKQYLSLAGRPVIEHTLQRLTQALPDAAVVLCLNPDDPWWPDISTPDCELHLAEGGKERCDSVLNGLNLLSGKAADNDWILVHDVARPCVRTDDIRNLVSSLQDDETGGILALPVADTMKRAADQNPCVSRIEKTVDRNQMWHALTPQMFRYGLLKSCLERALAEGVQITDEASAVEWGGYQPALIKGQRDNLKITHPDDLWFAELFLNAQQADSE</sequence>
<evidence type="ECO:0000256" key="3">
    <source>
        <dbReference type="ARBA" id="ARBA00009789"/>
    </source>
</evidence>
<dbReference type="CDD" id="cd02516">
    <property type="entry name" value="CDP-ME_synthetase"/>
    <property type="match status" value="1"/>
</dbReference>
<dbReference type="InterPro" id="IPR050088">
    <property type="entry name" value="IspD/TarI_cytidylyltransf_bact"/>
</dbReference>
<comment type="similarity">
    <text evidence="3 7">Belongs to the IspD/TarI cytidylyltransferase family. IspD subfamily.</text>
</comment>
<dbReference type="AlphaFoldDB" id="A0A839II79"/>
<dbReference type="SUPFAM" id="SSF53448">
    <property type="entry name" value="Nucleotide-diphospho-sugar transferases"/>
    <property type="match status" value="1"/>
</dbReference>
<name>A0A839II79_9GAMM</name>
<dbReference type="Gene3D" id="3.90.550.10">
    <property type="entry name" value="Spore Coat Polysaccharide Biosynthesis Protein SpsA, Chain A"/>
    <property type="match status" value="1"/>
</dbReference>
<dbReference type="PROSITE" id="PS01295">
    <property type="entry name" value="ISPD"/>
    <property type="match status" value="1"/>
</dbReference>
<proteinExistence type="inferred from homology"/>
<comment type="catalytic activity">
    <reaction evidence="1 7">
        <text>2-C-methyl-D-erythritol 4-phosphate + CTP + H(+) = 4-CDP-2-C-methyl-D-erythritol + diphosphate</text>
        <dbReference type="Rhea" id="RHEA:13429"/>
        <dbReference type="ChEBI" id="CHEBI:15378"/>
        <dbReference type="ChEBI" id="CHEBI:33019"/>
        <dbReference type="ChEBI" id="CHEBI:37563"/>
        <dbReference type="ChEBI" id="CHEBI:57823"/>
        <dbReference type="ChEBI" id="CHEBI:58262"/>
        <dbReference type="EC" id="2.7.7.60"/>
    </reaction>
</comment>
<evidence type="ECO:0000256" key="4">
    <source>
        <dbReference type="ARBA" id="ARBA00022679"/>
    </source>
</evidence>
<evidence type="ECO:0000313" key="8">
    <source>
        <dbReference type="EMBL" id="MBB1485023.1"/>
    </source>
</evidence>
<dbReference type="Pfam" id="PF01128">
    <property type="entry name" value="IspD"/>
    <property type="match status" value="1"/>
</dbReference>
<dbReference type="InterPro" id="IPR029044">
    <property type="entry name" value="Nucleotide-diphossugar_trans"/>
</dbReference>
<comment type="caution">
    <text evidence="8">The sequence shown here is derived from an EMBL/GenBank/DDBJ whole genome shotgun (WGS) entry which is preliminary data.</text>
</comment>
<dbReference type="InterPro" id="IPR001228">
    <property type="entry name" value="IspD"/>
</dbReference>
<comment type="function">
    <text evidence="7">Catalyzes the formation of 4-diphosphocytidyl-2-C-methyl-D-erythritol from CTP and 2-C-methyl-D-erythritol 4-phosphate (MEP).</text>
</comment>
<accession>A0A839II79</accession>
<evidence type="ECO:0000256" key="1">
    <source>
        <dbReference type="ARBA" id="ARBA00001282"/>
    </source>
</evidence>
<dbReference type="NCBIfam" id="TIGR00453">
    <property type="entry name" value="ispD"/>
    <property type="match status" value="1"/>
</dbReference>
<dbReference type="GO" id="GO:0019288">
    <property type="term" value="P:isopentenyl diphosphate biosynthetic process, methylerythritol 4-phosphate pathway"/>
    <property type="evidence" value="ECO:0007669"/>
    <property type="project" value="UniProtKB-UniRule"/>
</dbReference>
<organism evidence="8 9">
    <name type="scientific">Oceanospirillum sediminis</name>
    <dbReference type="NCBI Taxonomy" id="2760088"/>
    <lineage>
        <taxon>Bacteria</taxon>
        <taxon>Pseudomonadati</taxon>
        <taxon>Pseudomonadota</taxon>
        <taxon>Gammaproteobacteria</taxon>
        <taxon>Oceanospirillales</taxon>
        <taxon>Oceanospirillaceae</taxon>
        <taxon>Oceanospirillum</taxon>
    </lineage>
</organism>
<evidence type="ECO:0000256" key="2">
    <source>
        <dbReference type="ARBA" id="ARBA00004787"/>
    </source>
</evidence>
<protein>
    <recommendedName>
        <fullName evidence="7">2-C-methyl-D-erythritol 4-phosphate cytidylyltransferase</fullName>
        <ecNumber evidence="7">2.7.7.60</ecNumber>
    </recommendedName>
    <alternativeName>
        <fullName evidence="7">4-diphosphocytidyl-2C-methyl-D-erythritol synthase</fullName>
    </alternativeName>
    <alternativeName>
        <fullName evidence="7">MEP cytidylyltransferase</fullName>
        <shortName evidence="7">MCT</shortName>
    </alternativeName>
</protein>
<dbReference type="PANTHER" id="PTHR32125:SF4">
    <property type="entry name" value="2-C-METHYL-D-ERYTHRITOL 4-PHOSPHATE CYTIDYLYLTRANSFERASE, CHLOROPLASTIC"/>
    <property type="match status" value="1"/>
</dbReference>
<keyword evidence="6 7" id="KW-0414">Isoprene biosynthesis</keyword>
<dbReference type="Proteomes" id="UP000565262">
    <property type="component" value="Unassembled WGS sequence"/>
</dbReference>
<dbReference type="GO" id="GO:0050518">
    <property type="term" value="F:2-C-methyl-D-erythritol 4-phosphate cytidylyltransferase activity"/>
    <property type="evidence" value="ECO:0007669"/>
    <property type="project" value="UniProtKB-UniRule"/>
</dbReference>
<feature type="site" description="Positions MEP for the nucleophilic attack" evidence="7">
    <location>
        <position position="160"/>
    </location>
</feature>
<keyword evidence="9" id="KW-1185">Reference proteome</keyword>
<evidence type="ECO:0000256" key="5">
    <source>
        <dbReference type="ARBA" id="ARBA00022695"/>
    </source>
</evidence>
<dbReference type="HAMAP" id="MF_00108">
    <property type="entry name" value="IspD"/>
    <property type="match status" value="1"/>
</dbReference>
<feature type="site" description="Positions MEP for the nucleophilic attack" evidence="7">
    <location>
        <position position="216"/>
    </location>
</feature>
<evidence type="ECO:0000256" key="7">
    <source>
        <dbReference type="HAMAP-Rule" id="MF_00108"/>
    </source>
</evidence>
<feature type="site" description="Transition state stabilizer" evidence="7">
    <location>
        <position position="24"/>
    </location>
</feature>
<gene>
    <name evidence="7 8" type="primary">ispD</name>
    <name evidence="8" type="ORF">H4O21_00130</name>
</gene>
<dbReference type="InterPro" id="IPR018294">
    <property type="entry name" value="ISPD_synthase_CS"/>
</dbReference>
<dbReference type="UniPathway" id="UPA00056">
    <property type="reaction ID" value="UER00093"/>
</dbReference>
<dbReference type="EC" id="2.7.7.60" evidence="7"/>
<dbReference type="FunFam" id="3.90.550.10:FF:000003">
    <property type="entry name" value="2-C-methyl-D-erythritol 4-phosphate cytidylyltransferase"/>
    <property type="match status" value="1"/>
</dbReference>
<reference evidence="8 9" key="1">
    <citation type="submission" date="2020-08" db="EMBL/GenBank/DDBJ databases">
        <title>Oceanospirillum sp. nov. isolated from marine sediment.</title>
        <authorList>
            <person name="Ji X."/>
        </authorList>
    </citation>
    <scope>NUCLEOTIDE SEQUENCE [LARGE SCALE GENOMIC DNA]</scope>
    <source>
        <strain evidence="8 9">D5</strain>
    </source>
</reference>
<keyword evidence="4 7" id="KW-0808">Transferase</keyword>
<keyword evidence="5 7" id="KW-0548">Nucleotidyltransferase</keyword>
<dbReference type="PANTHER" id="PTHR32125">
    <property type="entry name" value="2-C-METHYL-D-ERYTHRITOL 4-PHOSPHATE CYTIDYLYLTRANSFERASE, CHLOROPLASTIC"/>
    <property type="match status" value="1"/>
</dbReference>
<feature type="site" description="Transition state stabilizer" evidence="7">
    <location>
        <position position="17"/>
    </location>
</feature>
<comment type="pathway">
    <text evidence="2 7">Isoprenoid biosynthesis; isopentenyl diphosphate biosynthesis via DXP pathway; isopentenyl diphosphate from 1-deoxy-D-xylulose 5-phosphate: step 2/6.</text>
</comment>